<evidence type="ECO:0000313" key="6">
    <source>
        <dbReference type="Proteomes" id="UP000449710"/>
    </source>
</evidence>
<keyword evidence="6" id="KW-1185">Reference proteome</keyword>
<accession>A0AA43XKC0</accession>
<dbReference type="Proteomes" id="UP000449710">
    <property type="component" value="Unassembled WGS sequence"/>
</dbReference>
<sequence length="234" mass="26752">MIQFNNVTKKYGKTRALDDISLDIGKGKITGLLGPNGSGKTTMIKLITDLNKPSSGEVLIDQEPITQEVKKRIAYLPEIDHFYPWMKIKDAKNFVKTFYEDWDEILYEELLGFLELDENMGIKKISKGQRAKAKLLLAFSRRADIILLDEPLSGIDIFTREKIIETMIKDYREGEQSIVITTHEIKEIEHVIDDAVFLKQGKIVLQGEVEALRAEKNLSLVELMKEVYGDGKEF</sequence>
<dbReference type="InterPro" id="IPR003439">
    <property type="entry name" value="ABC_transporter-like_ATP-bd"/>
</dbReference>
<dbReference type="InterPro" id="IPR051782">
    <property type="entry name" value="ABC_Transporter_VariousFunc"/>
</dbReference>
<dbReference type="Pfam" id="PF00005">
    <property type="entry name" value="ABC_tran"/>
    <property type="match status" value="1"/>
</dbReference>
<evidence type="ECO:0000313" key="5">
    <source>
        <dbReference type="EMBL" id="NBG87961.1"/>
    </source>
</evidence>
<reference evidence="5 6" key="1">
    <citation type="submission" date="2019-04" db="EMBL/GenBank/DDBJ databases">
        <title>Isachenkonia alkalipeptolytica gen. nov. sp. nov. a new anaerobic, alkiliphilic organothrophic bacterium capable to reduce synthesized ferrihydrite isolated from a soda lake.</title>
        <authorList>
            <person name="Toshchakov S.V."/>
            <person name="Zavarzina D.G."/>
            <person name="Zhilina T.N."/>
            <person name="Kostrikina N.A."/>
            <person name="Kublanov I.V."/>
        </authorList>
    </citation>
    <scope>NUCLEOTIDE SEQUENCE [LARGE SCALE GENOMIC DNA]</scope>
    <source>
        <strain evidence="5 6">Z-1701</strain>
    </source>
</reference>
<dbReference type="Gene3D" id="3.40.50.300">
    <property type="entry name" value="P-loop containing nucleotide triphosphate hydrolases"/>
    <property type="match status" value="1"/>
</dbReference>
<dbReference type="PROSITE" id="PS50893">
    <property type="entry name" value="ABC_TRANSPORTER_2"/>
    <property type="match status" value="1"/>
</dbReference>
<dbReference type="EMBL" id="SUMG01000005">
    <property type="protein sequence ID" value="NBG87961.1"/>
    <property type="molecule type" value="Genomic_DNA"/>
</dbReference>
<name>A0AA43XKC0_9CLOT</name>
<protein>
    <submittedName>
        <fullName evidence="5">ABC transporter ATP-binding protein</fullName>
    </submittedName>
</protein>
<dbReference type="AlphaFoldDB" id="A0AA43XKC0"/>
<dbReference type="CDD" id="cd03230">
    <property type="entry name" value="ABC_DR_subfamily_A"/>
    <property type="match status" value="1"/>
</dbReference>
<dbReference type="InterPro" id="IPR003593">
    <property type="entry name" value="AAA+_ATPase"/>
</dbReference>
<gene>
    <name evidence="5" type="ORF">ISALK_05555</name>
</gene>
<dbReference type="SMART" id="SM00382">
    <property type="entry name" value="AAA"/>
    <property type="match status" value="1"/>
</dbReference>
<dbReference type="PANTHER" id="PTHR42939:SF1">
    <property type="entry name" value="ABC TRANSPORTER ATP-BINDING PROTEIN ALBC-RELATED"/>
    <property type="match status" value="1"/>
</dbReference>
<dbReference type="PROSITE" id="PS00211">
    <property type="entry name" value="ABC_TRANSPORTER_1"/>
    <property type="match status" value="1"/>
</dbReference>
<dbReference type="GO" id="GO:0005524">
    <property type="term" value="F:ATP binding"/>
    <property type="evidence" value="ECO:0007669"/>
    <property type="project" value="UniProtKB-KW"/>
</dbReference>
<keyword evidence="2" id="KW-0547">Nucleotide-binding</keyword>
<evidence type="ECO:0000259" key="4">
    <source>
        <dbReference type="PROSITE" id="PS50893"/>
    </source>
</evidence>
<dbReference type="RefSeq" id="WP_160720002.1">
    <property type="nucleotide sequence ID" value="NZ_SUMG01000005.1"/>
</dbReference>
<evidence type="ECO:0000256" key="2">
    <source>
        <dbReference type="ARBA" id="ARBA00022741"/>
    </source>
</evidence>
<dbReference type="InterPro" id="IPR027417">
    <property type="entry name" value="P-loop_NTPase"/>
</dbReference>
<evidence type="ECO:0000256" key="3">
    <source>
        <dbReference type="ARBA" id="ARBA00022840"/>
    </source>
</evidence>
<feature type="domain" description="ABC transporter" evidence="4">
    <location>
        <begin position="2"/>
        <end position="225"/>
    </location>
</feature>
<keyword evidence="1" id="KW-0813">Transport</keyword>
<dbReference type="GO" id="GO:0016887">
    <property type="term" value="F:ATP hydrolysis activity"/>
    <property type="evidence" value="ECO:0007669"/>
    <property type="project" value="InterPro"/>
</dbReference>
<dbReference type="SUPFAM" id="SSF52540">
    <property type="entry name" value="P-loop containing nucleoside triphosphate hydrolases"/>
    <property type="match status" value="1"/>
</dbReference>
<proteinExistence type="predicted"/>
<dbReference type="PANTHER" id="PTHR42939">
    <property type="entry name" value="ABC TRANSPORTER ATP-BINDING PROTEIN ALBC-RELATED"/>
    <property type="match status" value="1"/>
</dbReference>
<comment type="caution">
    <text evidence="5">The sequence shown here is derived from an EMBL/GenBank/DDBJ whole genome shotgun (WGS) entry which is preliminary data.</text>
</comment>
<evidence type="ECO:0000256" key="1">
    <source>
        <dbReference type="ARBA" id="ARBA00022448"/>
    </source>
</evidence>
<dbReference type="InterPro" id="IPR017871">
    <property type="entry name" value="ABC_transporter-like_CS"/>
</dbReference>
<organism evidence="5 6">
    <name type="scientific">Isachenkonia alkalipeptolytica</name>
    <dbReference type="NCBI Taxonomy" id="2565777"/>
    <lineage>
        <taxon>Bacteria</taxon>
        <taxon>Bacillati</taxon>
        <taxon>Bacillota</taxon>
        <taxon>Clostridia</taxon>
        <taxon>Eubacteriales</taxon>
        <taxon>Clostridiaceae</taxon>
        <taxon>Isachenkonia</taxon>
    </lineage>
</organism>
<keyword evidence="3 5" id="KW-0067">ATP-binding</keyword>